<dbReference type="InterPro" id="IPR036873">
    <property type="entry name" value="Rhodanese-like_dom_sf"/>
</dbReference>
<evidence type="ECO:0000313" key="2">
    <source>
        <dbReference type="EMBL" id="OGK02262.1"/>
    </source>
</evidence>
<dbReference type="PANTHER" id="PTHR43031">
    <property type="entry name" value="FAD-DEPENDENT OXIDOREDUCTASE"/>
    <property type="match status" value="1"/>
</dbReference>
<evidence type="ECO:0000313" key="3">
    <source>
        <dbReference type="Proteomes" id="UP000179243"/>
    </source>
</evidence>
<feature type="domain" description="Rhodanese" evidence="1">
    <location>
        <begin position="70"/>
        <end position="164"/>
    </location>
</feature>
<dbReference type="SMART" id="SM00450">
    <property type="entry name" value="RHOD"/>
    <property type="match status" value="1"/>
</dbReference>
<dbReference type="AlphaFoldDB" id="A0A1F7F6Q9"/>
<reference evidence="2 3" key="1">
    <citation type="journal article" date="2016" name="Nat. Commun.">
        <title>Thousands of microbial genomes shed light on interconnected biogeochemical processes in an aquifer system.</title>
        <authorList>
            <person name="Anantharaman K."/>
            <person name="Brown C.T."/>
            <person name="Hug L.A."/>
            <person name="Sharon I."/>
            <person name="Castelle C.J."/>
            <person name="Probst A.J."/>
            <person name="Thomas B.C."/>
            <person name="Singh A."/>
            <person name="Wilkins M.J."/>
            <person name="Karaoz U."/>
            <person name="Brodie E.L."/>
            <person name="Williams K.H."/>
            <person name="Hubbard S.S."/>
            <person name="Banfield J.F."/>
        </authorList>
    </citation>
    <scope>NUCLEOTIDE SEQUENCE [LARGE SCALE GENOMIC DNA]</scope>
</reference>
<dbReference type="Gene3D" id="3.40.250.10">
    <property type="entry name" value="Rhodanese-like domain"/>
    <property type="match status" value="1"/>
</dbReference>
<comment type="caution">
    <text evidence="2">The sequence shown here is derived from an EMBL/GenBank/DDBJ whole genome shotgun (WGS) entry which is preliminary data.</text>
</comment>
<accession>A0A1F7F6Q9</accession>
<evidence type="ECO:0000259" key="1">
    <source>
        <dbReference type="PROSITE" id="PS50206"/>
    </source>
</evidence>
<dbReference type="Pfam" id="PF00581">
    <property type="entry name" value="Rhodanese"/>
    <property type="match status" value="1"/>
</dbReference>
<dbReference type="EMBL" id="MFYX01000110">
    <property type="protein sequence ID" value="OGK02262.1"/>
    <property type="molecule type" value="Genomic_DNA"/>
</dbReference>
<dbReference type="CDD" id="cd00158">
    <property type="entry name" value="RHOD"/>
    <property type="match status" value="1"/>
</dbReference>
<organism evidence="2 3">
    <name type="scientific">Candidatus Raymondbacteria bacterium RIFOXYD12_FULL_49_13</name>
    <dbReference type="NCBI Taxonomy" id="1817890"/>
    <lineage>
        <taxon>Bacteria</taxon>
        <taxon>Raymondiibacteriota</taxon>
    </lineage>
</organism>
<dbReference type="InterPro" id="IPR001763">
    <property type="entry name" value="Rhodanese-like_dom"/>
</dbReference>
<dbReference type="PROSITE" id="PS50206">
    <property type="entry name" value="RHODANESE_3"/>
    <property type="match status" value="1"/>
</dbReference>
<sequence>MAAIINTSKGCIVIALIAIALAFIVNALSPRGIALVGQWDTAKGVISAKAKHDFINQAREIDLPKAQEYFNEGVLFVDARAAEDYAAGHIRGAISLPVDNFFSVFGPFRQAYPDSTLIVAYCSGRECPDSHELAENLENAGYVHVKVFIDGFPAWKSEGLPVEN</sequence>
<name>A0A1F7F6Q9_UNCRA</name>
<dbReference type="SUPFAM" id="SSF52821">
    <property type="entry name" value="Rhodanese/Cell cycle control phosphatase"/>
    <property type="match status" value="1"/>
</dbReference>
<protein>
    <recommendedName>
        <fullName evidence="1">Rhodanese domain-containing protein</fullName>
    </recommendedName>
</protein>
<dbReference type="PANTHER" id="PTHR43031:SF18">
    <property type="entry name" value="RHODANESE-RELATED SULFURTRANSFERASES"/>
    <property type="match status" value="1"/>
</dbReference>
<gene>
    <name evidence="2" type="ORF">A2519_16415</name>
</gene>
<proteinExistence type="predicted"/>
<dbReference type="Proteomes" id="UP000179243">
    <property type="component" value="Unassembled WGS sequence"/>
</dbReference>
<dbReference type="InterPro" id="IPR050229">
    <property type="entry name" value="GlpE_sulfurtransferase"/>
</dbReference>